<keyword evidence="1" id="KW-0646">Protease inhibitor</keyword>
<name>Q6ITV8_BRABE</name>
<dbReference type="AlphaFoldDB" id="Q6ITV8"/>
<feature type="domain" description="TIL" evidence="4">
    <location>
        <begin position="20"/>
        <end position="72"/>
    </location>
</feature>
<evidence type="ECO:0000313" key="5">
    <source>
        <dbReference type="EMBL" id="AAT45377.1"/>
    </source>
</evidence>
<evidence type="ECO:0000256" key="3">
    <source>
        <dbReference type="SAM" id="SignalP"/>
    </source>
</evidence>
<feature type="chain" id="PRO_5004274848" description="TIL domain-containing protein" evidence="3">
    <location>
        <begin position="18"/>
        <end position="137"/>
    </location>
</feature>
<dbReference type="PANTHER" id="PTHR23259">
    <property type="entry name" value="RIDDLE"/>
    <property type="match status" value="1"/>
</dbReference>
<keyword evidence="2" id="KW-1015">Disulfide bond</keyword>
<evidence type="ECO:0000256" key="1">
    <source>
        <dbReference type="ARBA" id="ARBA00022690"/>
    </source>
</evidence>
<dbReference type="FunFam" id="2.10.25.10:FF:000055">
    <property type="entry name" value="alpha-tectorin isoform X1"/>
    <property type="match status" value="1"/>
</dbReference>
<dbReference type="CDD" id="cd19941">
    <property type="entry name" value="TIL"/>
    <property type="match status" value="2"/>
</dbReference>
<dbReference type="InterPro" id="IPR036084">
    <property type="entry name" value="Ser_inhib-like_sf"/>
</dbReference>
<dbReference type="Gene3D" id="2.10.25.10">
    <property type="entry name" value="Laminin"/>
    <property type="match status" value="2"/>
</dbReference>
<dbReference type="InterPro" id="IPR002919">
    <property type="entry name" value="TIL_dom"/>
</dbReference>
<dbReference type="InterPro" id="IPR051368">
    <property type="entry name" value="SerProtInhib-TIL_Domain"/>
</dbReference>
<organism evidence="5">
    <name type="scientific">Branchiostoma belcheri tsingtauense</name>
    <dbReference type="NCBI Taxonomy" id="155462"/>
    <lineage>
        <taxon>Eukaryota</taxon>
        <taxon>Metazoa</taxon>
        <taxon>Chordata</taxon>
        <taxon>Cephalochordata</taxon>
        <taxon>Leptocardii</taxon>
        <taxon>Amphioxiformes</taxon>
        <taxon>Branchiostomatidae</taxon>
        <taxon>Branchiostoma</taxon>
    </lineage>
</organism>
<sequence>MIWAAIVLSVAIKAVSSQDCGANSHWETCGSACPQTCEPSPFQVCDAVCMTGCVCNAGFVLHNGDCIRHDDCPAKECPANSHWSECGSACPQTCEVSQGGCGAVCVPSCVCDDGFVSHHGACINPDHCPAGNPLTGR</sequence>
<accession>Q6ITV8</accession>
<evidence type="ECO:0000259" key="4">
    <source>
        <dbReference type="Pfam" id="PF01826"/>
    </source>
</evidence>
<dbReference type="EMBL" id="AY626036">
    <property type="protein sequence ID" value="AAT45377.1"/>
    <property type="molecule type" value="mRNA"/>
</dbReference>
<keyword evidence="3" id="KW-0732">Signal</keyword>
<reference evidence="5" key="1">
    <citation type="submission" date="2004-05" db="EMBL/GenBank/DDBJ databases">
        <title>Cloning of hypothetical protein (agCP5762) from amphioxus Branchiostoma belcheri tsingtaunese.</title>
        <authorList>
            <person name="Zhang S."/>
            <person name="Liu Z."/>
            <person name="Li H."/>
            <person name="Luan J."/>
            <person name="Xu A."/>
        </authorList>
    </citation>
    <scope>NUCLEOTIDE SEQUENCE</scope>
</reference>
<dbReference type="PANTHER" id="PTHR23259:SF70">
    <property type="entry name" value="ACCESSORY GLAND PROTEIN ACP62F-RELATED"/>
    <property type="match status" value="1"/>
</dbReference>
<proteinExistence type="evidence at transcript level"/>
<dbReference type="GO" id="GO:0030414">
    <property type="term" value="F:peptidase inhibitor activity"/>
    <property type="evidence" value="ECO:0007669"/>
    <property type="project" value="UniProtKB-KW"/>
</dbReference>
<protein>
    <recommendedName>
        <fullName evidence="4">TIL domain-containing protein</fullName>
    </recommendedName>
</protein>
<dbReference type="SUPFAM" id="SSF57567">
    <property type="entry name" value="Serine protease inhibitors"/>
    <property type="match status" value="2"/>
</dbReference>
<feature type="signal peptide" evidence="3">
    <location>
        <begin position="1"/>
        <end position="17"/>
    </location>
</feature>
<evidence type="ECO:0000256" key="2">
    <source>
        <dbReference type="ARBA" id="ARBA00023157"/>
    </source>
</evidence>
<feature type="domain" description="TIL" evidence="4">
    <location>
        <begin position="77"/>
        <end position="128"/>
    </location>
</feature>
<dbReference type="Pfam" id="PF01826">
    <property type="entry name" value="TIL"/>
    <property type="match status" value="2"/>
</dbReference>